<reference evidence="1" key="1">
    <citation type="journal article" date="2020" name="Nature">
        <title>Giant virus diversity and host interactions through global metagenomics.</title>
        <authorList>
            <person name="Schulz F."/>
            <person name="Roux S."/>
            <person name="Paez-Espino D."/>
            <person name="Jungbluth S."/>
            <person name="Walsh D.A."/>
            <person name="Denef V.J."/>
            <person name="McMahon K.D."/>
            <person name="Konstantinidis K.T."/>
            <person name="Eloe-Fadrosh E.A."/>
            <person name="Kyrpides N.C."/>
            <person name="Woyke T."/>
        </authorList>
    </citation>
    <scope>NUCLEOTIDE SEQUENCE</scope>
    <source>
        <strain evidence="1">GVMAG-M-3300027770-73</strain>
    </source>
</reference>
<evidence type="ECO:0000313" key="1">
    <source>
        <dbReference type="EMBL" id="QHU28578.1"/>
    </source>
</evidence>
<accession>A0A6C0LFI7</accession>
<sequence>MILFADGAIDSEYVLTTNEYFNDICKGYWNPSHFCFGHDLHIGRIIILDLLNKNIIDNKITLIVKKDRQFLYNKIFDSVITFDEFISSNMHLDILTYKDIIFMPKIQEDLLYNRHNTDLLYLNYDVYNNSYWNENMITQITNIKSYIIEDNLSQLINDNNFIIFIIRSHKDFDLNKYLVYFNKIKIKCENKYKIILYIQNINYKKYFNSEYIIDNLELYITLLNHKNCKYLIGETSGGFEIGYYYHNCNLTLLEFKEHYSRYNEESIKQIIMKQSKYLERTDDVNNNIDNNAIIHFNITDALYYKNDDEINNFKNNIMARWNSKYIYPLNYYYSIDFDKLINII</sequence>
<protein>
    <submittedName>
        <fullName evidence="1">Uncharacterized protein</fullName>
    </submittedName>
</protein>
<dbReference type="AlphaFoldDB" id="A0A6C0LFI7"/>
<proteinExistence type="predicted"/>
<organism evidence="1">
    <name type="scientific">viral metagenome</name>
    <dbReference type="NCBI Taxonomy" id="1070528"/>
    <lineage>
        <taxon>unclassified sequences</taxon>
        <taxon>metagenomes</taxon>
        <taxon>organismal metagenomes</taxon>
    </lineage>
</organism>
<dbReference type="EMBL" id="MN740472">
    <property type="protein sequence ID" value="QHU28578.1"/>
    <property type="molecule type" value="Genomic_DNA"/>
</dbReference>
<name>A0A6C0LFI7_9ZZZZ</name>